<dbReference type="SUPFAM" id="SSF160631">
    <property type="entry name" value="SMI1/KNR4-like"/>
    <property type="match status" value="1"/>
</dbReference>
<feature type="compositionally biased region" description="Low complexity" evidence="1">
    <location>
        <begin position="267"/>
        <end position="280"/>
    </location>
</feature>
<dbReference type="AlphaFoldDB" id="A0A4X2LTJ5"/>
<name>A0A4X2LTJ5_VOMUR</name>
<dbReference type="Ensembl" id="ENSVURT00010032786.1">
    <property type="protein sequence ID" value="ENSVURP00010028779.1"/>
    <property type="gene ID" value="ENSVURG00010022027.1"/>
</dbReference>
<reference evidence="3" key="3">
    <citation type="submission" date="2025-09" db="UniProtKB">
        <authorList>
            <consortium name="Ensembl"/>
        </authorList>
    </citation>
    <scope>IDENTIFICATION</scope>
</reference>
<organism evidence="3 4">
    <name type="scientific">Vombatus ursinus</name>
    <name type="common">Common wombat</name>
    <dbReference type="NCBI Taxonomy" id="29139"/>
    <lineage>
        <taxon>Eukaryota</taxon>
        <taxon>Metazoa</taxon>
        <taxon>Chordata</taxon>
        <taxon>Craniata</taxon>
        <taxon>Vertebrata</taxon>
        <taxon>Euteleostomi</taxon>
        <taxon>Mammalia</taxon>
        <taxon>Metatheria</taxon>
        <taxon>Diprotodontia</taxon>
        <taxon>Vombatidae</taxon>
        <taxon>Vombatus</taxon>
    </lineage>
</organism>
<evidence type="ECO:0000313" key="3">
    <source>
        <dbReference type="Ensembl" id="ENSVURP00010028779.1"/>
    </source>
</evidence>
<feature type="region of interest" description="Disordered" evidence="1">
    <location>
        <begin position="254"/>
        <end position="295"/>
    </location>
</feature>
<evidence type="ECO:0000313" key="4">
    <source>
        <dbReference type="Proteomes" id="UP000314987"/>
    </source>
</evidence>
<dbReference type="Proteomes" id="UP000314987">
    <property type="component" value="Unassembled WGS sequence"/>
</dbReference>
<dbReference type="InterPro" id="IPR018958">
    <property type="entry name" value="Knr4/Smi1-like_dom"/>
</dbReference>
<reference evidence="3" key="2">
    <citation type="submission" date="2025-08" db="UniProtKB">
        <authorList>
            <consortium name="Ensembl"/>
        </authorList>
    </citation>
    <scope>IDENTIFICATION</scope>
</reference>
<dbReference type="Gene3D" id="3.40.1580.10">
    <property type="entry name" value="SMI1/KNR4-like"/>
    <property type="match status" value="1"/>
</dbReference>
<dbReference type="PANTHER" id="PTHR31854:SF2">
    <property type="entry name" value="TUBULIN POLYGLUTAMYLASE COMPLEX SUBUNIT 2"/>
    <property type="match status" value="1"/>
</dbReference>
<dbReference type="PANTHER" id="PTHR31854">
    <property type="entry name" value="TUBULIN POLYGLUTAMYLASE COMPLEX SUBUNIT 2"/>
    <property type="match status" value="1"/>
</dbReference>
<gene>
    <name evidence="3" type="primary">TPGS2</name>
</gene>
<reference evidence="4" key="1">
    <citation type="submission" date="2018-12" db="EMBL/GenBank/DDBJ databases">
        <authorList>
            <person name="Yazar S."/>
        </authorList>
    </citation>
    <scope>NUCLEOTIDE SEQUENCE [LARGE SCALE GENOMIC DNA]</scope>
</reference>
<feature type="domain" description="Knr4/Smi1-like" evidence="2">
    <location>
        <begin position="43"/>
        <end position="188"/>
    </location>
</feature>
<dbReference type="InterPro" id="IPR039231">
    <property type="entry name" value="TPGS2"/>
</dbReference>
<dbReference type="STRING" id="29139.ENSVURP00010028779"/>
<accession>A0A4X2LTJ5</accession>
<keyword evidence="4" id="KW-1185">Reference proteome</keyword>
<proteinExistence type="predicted"/>
<dbReference type="SMART" id="SM00860">
    <property type="entry name" value="SMI1_KNR4"/>
    <property type="match status" value="1"/>
</dbReference>
<dbReference type="InterPro" id="IPR037883">
    <property type="entry name" value="Knr4/Smi1-like_sf"/>
</dbReference>
<evidence type="ECO:0000256" key="1">
    <source>
        <dbReference type="SAM" id="MobiDB-lite"/>
    </source>
</evidence>
<sequence length="295" mass="33252">MEDRSLQCLGGNKPHLEKLTLGVARILEASPGVTGVSVVEREPADIGMITAWEQENDCVLPEDLKNFYLMTNGFHMLWNVKLDNYPIPLGSLMINSIMKLNQLHLTSVYLLPSSPSLVDLEEDEDEGLVANGDDPEKPHFDSRNRIFELDSCNGNGKVCLVYKKDKPAPQDAKIWFLDRALYWHFLSDSFTTYYRLLITHLGLPQWQYAFTSYGISPQARQWFNMYKPITFNTAVLAEDDCTFLNKLDPSKVFKSKSKTLASKKRSSLQNSSSQRGSSASPVIKSSPLPGNPVRK</sequence>
<feature type="compositionally biased region" description="Basic residues" evidence="1">
    <location>
        <begin position="254"/>
        <end position="266"/>
    </location>
</feature>
<dbReference type="Pfam" id="PF09346">
    <property type="entry name" value="SMI1_KNR4"/>
    <property type="match status" value="1"/>
</dbReference>
<evidence type="ECO:0000259" key="2">
    <source>
        <dbReference type="SMART" id="SM00860"/>
    </source>
</evidence>
<protein>
    <recommendedName>
        <fullName evidence="2">Knr4/Smi1-like domain-containing protein</fullName>
    </recommendedName>
</protein>
<dbReference type="GeneTree" id="ENSGT00390000018344"/>
<dbReference type="OMA" id="WQCCVAG"/>